<feature type="domain" description="HTH deoR-type" evidence="4">
    <location>
        <begin position="9"/>
        <end position="64"/>
    </location>
</feature>
<comment type="caution">
    <text evidence="5">The sequence shown here is derived from an EMBL/GenBank/DDBJ whole genome shotgun (WGS) entry which is preliminary data.</text>
</comment>
<protein>
    <submittedName>
        <fullName evidence="5">DeoR/GlpR family transcriptional regulator of sugar metabolism</fullName>
    </submittedName>
</protein>
<dbReference type="InterPro" id="IPR018356">
    <property type="entry name" value="Tscrpt_reg_HTH_DeoR_CS"/>
</dbReference>
<dbReference type="Pfam" id="PF08220">
    <property type="entry name" value="HTH_DeoR"/>
    <property type="match status" value="1"/>
</dbReference>
<dbReference type="InterPro" id="IPR014036">
    <property type="entry name" value="DeoR-like_C"/>
</dbReference>
<evidence type="ECO:0000259" key="4">
    <source>
        <dbReference type="PROSITE" id="PS51000"/>
    </source>
</evidence>
<gene>
    <name evidence="5" type="ORF">HNR61_006485</name>
</gene>
<accession>A0A7W3LV21</accession>
<dbReference type="InterPro" id="IPR011991">
    <property type="entry name" value="ArsR-like_HTH"/>
</dbReference>
<dbReference type="SUPFAM" id="SSF46785">
    <property type="entry name" value="Winged helix' DNA-binding domain"/>
    <property type="match status" value="1"/>
</dbReference>
<dbReference type="PANTHER" id="PTHR30363:SF44">
    <property type="entry name" value="AGA OPERON TRANSCRIPTIONAL REPRESSOR-RELATED"/>
    <property type="match status" value="1"/>
</dbReference>
<keyword evidence="2" id="KW-0238">DNA-binding</keyword>
<reference evidence="5 6" key="1">
    <citation type="submission" date="2020-08" db="EMBL/GenBank/DDBJ databases">
        <title>Genomic Encyclopedia of Type Strains, Phase IV (KMG-IV): sequencing the most valuable type-strain genomes for metagenomic binning, comparative biology and taxonomic classification.</title>
        <authorList>
            <person name="Goeker M."/>
        </authorList>
    </citation>
    <scope>NUCLEOTIDE SEQUENCE [LARGE SCALE GENOMIC DNA]</scope>
    <source>
        <strain evidence="5 6">DSM 44197</strain>
    </source>
</reference>
<dbReference type="PANTHER" id="PTHR30363">
    <property type="entry name" value="HTH-TYPE TRANSCRIPTIONAL REGULATOR SRLR-RELATED"/>
    <property type="match status" value="1"/>
</dbReference>
<keyword evidence="1" id="KW-0805">Transcription regulation</keyword>
<evidence type="ECO:0000313" key="5">
    <source>
        <dbReference type="EMBL" id="MBA8954828.1"/>
    </source>
</evidence>
<dbReference type="SUPFAM" id="SSF100950">
    <property type="entry name" value="NagB/RpiA/CoA transferase-like"/>
    <property type="match status" value="1"/>
</dbReference>
<dbReference type="GO" id="GO:0003700">
    <property type="term" value="F:DNA-binding transcription factor activity"/>
    <property type="evidence" value="ECO:0007669"/>
    <property type="project" value="InterPro"/>
</dbReference>
<name>A0A7W3LV21_ACTNM</name>
<organism evidence="5 6">
    <name type="scientific">Actinomadura namibiensis</name>
    <dbReference type="NCBI Taxonomy" id="182080"/>
    <lineage>
        <taxon>Bacteria</taxon>
        <taxon>Bacillati</taxon>
        <taxon>Actinomycetota</taxon>
        <taxon>Actinomycetes</taxon>
        <taxon>Streptosporangiales</taxon>
        <taxon>Thermomonosporaceae</taxon>
        <taxon>Actinomadura</taxon>
    </lineage>
</organism>
<dbReference type="RefSeq" id="WP_312898196.1">
    <property type="nucleotide sequence ID" value="NZ_BAAALP010000052.1"/>
</dbReference>
<dbReference type="PROSITE" id="PS51000">
    <property type="entry name" value="HTH_DEOR_2"/>
    <property type="match status" value="1"/>
</dbReference>
<dbReference type="InterPro" id="IPR036388">
    <property type="entry name" value="WH-like_DNA-bd_sf"/>
</dbReference>
<proteinExistence type="predicted"/>
<dbReference type="SMART" id="SM01134">
    <property type="entry name" value="DeoRC"/>
    <property type="match status" value="1"/>
</dbReference>
<dbReference type="SMART" id="SM00420">
    <property type="entry name" value="HTH_DEOR"/>
    <property type="match status" value="1"/>
</dbReference>
<keyword evidence="3" id="KW-0804">Transcription</keyword>
<dbReference type="Proteomes" id="UP000572680">
    <property type="component" value="Unassembled WGS sequence"/>
</dbReference>
<keyword evidence="6" id="KW-1185">Reference proteome</keyword>
<evidence type="ECO:0000256" key="3">
    <source>
        <dbReference type="ARBA" id="ARBA00023163"/>
    </source>
</evidence>
<dbReference type="AlphaFoldDB" id="A0A7W3LV21"/>
<dbReference type="InterPro" id="IPR037171">
    <property type="entry name" value="NagB/RpiA_transferase-like"/>
</dbReference>
<dbReference type="Gene3D" id="1.10.10.10">
    <property type="entry name" value="Winged helix-like DNA-binding domain superfamily/Winged helix DNA-binding domain"/>
    <property type="match status" value="1"/>
</dbReference>
<dbReference type="InterPro" id="IPR050313">
    <property type="entry name" value="Carb_Metab_HTH_regulators"/>
</dbReference>
<dbReference type="GO" id="GO:0003677">
    <property type="term" value="F:DNA binding"/>
    <property type="evidence" value="ECO:0007669"/>
    <property type="project" value="UniProtKB-KW"/>
</dbReference>
<dbReference type="EMBL" id="JACJIA010000010">
    <property type="protein sequence ID" value="MBA8954828.1"/>
    <property type="molecule type" value="Genomic_DNA"/>
</dbReference>
<dbReference type="CDD" id="cd00090">
    <property type="entry name" value="HTH_ARSR"/>
    <property type="match status" value="1"/>
</dbReference>
<evidence type="ECO:0000313" key="6">
    <source>
        <dbReference type="Proteomes" id="UP000572680"/>
    </source>
</evidence>
<dbReference type="Pfam" id="PF00455">
    <property type="entry name" value="DeoRC"/>
    <property type="match status" value="1"/>
</dbReference>
<dbReference type="PRINTS" id="PR00037">
    <property type="entry name" value="HTHLACR"/>
</dbReference>
<evidence type="ECO:0000256" key="2">
    <source>
        <dbReference type="ARBA" id="ARBA00023125"/>
    </source>
</evidence>
<dbReference type="InterPro" id="IPR036390">
    <property type="entry name" value="WH_DNA-bd_sf"/>
</dbReference>
<dbReference type="PROSITE" id="PS00894">
    <property type="entry name" value="HTH_DEOR_1"/>
    <property type="match status" value="1"/>
</dbReference>
<sequence>MSDGSTRFAAERHERILRLLRERGAMSLRDLAGALDASEVTVRRDLRVLEERGLLERSRGGAAPLGGPAREPSHRDKSGVAVAEKEAIADLAATLVGPDDAIVLGPGTTTQRLARRLAGVPGLTVVTNSLLVAAALADGREVEVVLTGGGLRGATHALTGGITERFLADVRVRRAFLSGNGLTGAHGLSTPSLAAAGTDRALAATAAEVVVLADHTKFGVDAPFRTVPPERIAHLVTDPRAPRADLDALAAAGATLHLTPSPTAPSPTTEHP</sequence>
<evidence type="ECO:0000256" key="1">
    <source>
        <dbReference type="ARBA" id="ARBA00023015"/>
    </source>
</evidence>
<dbReference type="InterPro" id="IPR001034">
    <property type="entry name" value="DeoR_HTH"/>
</dbReference>